<dbReference type="InterPro" id="IPR008969">
    <property type="entry name" value="CarboxyPept-like_regulatory"/>
</dbReference>
<dbReference type="InterPro" id="IPR041246">
    <property type="entry name" value="Bact_MG10"/>
</dbReference>
<protein>
    <submittedName>
        <fullName evidence="4">MG2 domain-containing protein</fullName>
    </submittedName>
</protein>
<dbReference type="PANTHER" id="PTHR40094">
    <property type="entry name" value="ALPHA-2-MACROGLOBULIN HOMOLOG"/>
    <property type="match status" value="1"/>
</dbReference>
<evidence type="ECO:0000313" key="5">
    <source>
        <dbReference type="Proteomes" id="UP000294498"/>
    </source>
</evidence>
<feature type="domain" description="Alpha-2-macroglobulin" evidence="3">
    <location>
        <begin position="1163"/>
        <end position="1253"/>
    </location>
</feature>
<dbReference type="Pfam" id="PF00207">
    <property type="entry name" value="A2M"/>
    <property type="match status" value="1"/>
</dbReference>
<keyword evidence="5" id="KW-1185">Reference proteome</keyword>
<comment type="caution">
    <text evidence="4">The sequence shown here is derived from an EMBL/GenBank/DDBJ whole genome shotgun (WGS) entry which is preliminary data.</text>
</comment>
<gene>
    <name evidence="4" type="ORF">EDB95_0180</name>
</gene>
<reference evidence="4 5" key="1">
    <citation type="submission" date="2019-03" db="EMBL/GenBank/DDBJ databases">
        <title>Genomic Encyclopedia of Type Strains, Phase IV (KMG-IV): sequencing the most valuable type-strain genomes for metagenomic binning, comparative biology and taxonomic classification.</title>
        <authorList>
            <person name="Goeker M."/>
        </authorList>
    </citation>
    <scope>NUCLEOTIDE SEQUENCE [LARGE SCALE GENOMIC DNA]</scope>
    <source>
        <strain evidence="4 5">DSM 100059</strain>
    </source>
</reference>
<dbReference type="RefSeq" id="WP_133989668.1">
    <property type="nucleotide sequence ID" value="NZ_SODV01000001.1"/>
</dbReference>
<dbReference type="EMBL" id="SODV01000001">
    <property type="protein sequence ID" value="TDW99172.1"/>
    <property type="molecule type" value="Genomic_DNA"/>
</dbReference>
<dbReference type="Gene3D" id="1.50.10.20">
    <property type="match status" value="1"/>
</dbReference>
<dbReference type="InterPro" id="IPR001599">
    <property type="entry name" value="Macroglobln_a2"/>
</dbReference>
<evidence type="ECO:0000313" key="4">
    <source>
        <dbReference type="EMBL" id="TDW99172.1"/>
    </source>
</evidence>
<dbReference type="InterPro" id="IPR002890">
    <property type="entry name" value="MG2"/>
</dbReference>
<keyword evidence="2" id="KW-0732">Signal</keyword>
<dbReference type="Pfam" id="PF01835">
    <property type="entry name" value="MG2"/>
    <property type="match status" value="1"/>
</dbReference>
<dbReference type="Gene3D" id="2.60.40.1930">
    <property type="match status" value="1"/>
</dbReference>
<dbReference type="PANTHER" id="PTHR40094:SF1">
    <property type="entry name" value="UBIQUITIN DOMAIN-CONTAINING PROTEIN"/>
    <property type="match status" value="1"/>
</dbReference>
<dbReference type="InterPro" id="IPR051802">
    <property type="entry name" value="YfhM-like"/>
</dbReference>
<sequence length="1887" mass="209941">MLTHLRSALLLGLLLAATASSAQTSYDQAWKQVDRLADTLDRPKDALALVQDLYTRARREHNQPQAIRALLYTVRIDQPLTENADSSAIHLLETSIDSFPQPYRAILQSLTAQAYWNFLQTHRFQVTDVSQRIDSLFSASLQDTLRLGRTPLSEVGPVLDKGNDRKLRPTLLDLLTNRAIRFYSSQETRFSPDTVLFAGASVFMTHTFQTPDKALRLYQALLRFHARDAQPDAFADADIHRLDFARQASSLDDADDRYEGALRHLCALYLHREAGAMPLYLLAQWLRQQGSAYTPGAPDTSRRWQLNEALALCDALVSTFPSSTAGRGARLLAREIRQPELDVLTGRVNLPNHSILASVGFTNCPLLHLRLLRVTASVTQTLRDGKPQDLDSVRPFRTWTQRLPDPHDHQPHRTEIALPALPTGDYVLLTATNDRFGKDSLVMHALPFTVSGIAWIETGTYSFFVLDRESGEPLAGARVHLWNTRAGKVEDYVTDSDGHFRWDGKLNTGTLRMQIRYGDDSLTVDNGDLLTPVRVRDAAPAARFAFYTDRSVYRPGQTVFFKAIGMIRDTAARREVPYRPGKAVPFYLESLGLKIDSLWLEPGEYGSVHGHFVLPSAGRTGIYTITAAQSQTNVTVEEYKRPKYEVTFVKPIREYRLGDTLDVTGSAMAYAGNPVSGAKVSYTVSRYAYYPVRWDRPSFGPIRRPSATTLIRDSTQTGPDGSFLIHFPLEPGPGIRKDLDPTFTYTVNADVTDINGETHSATFTLQAAYHSLILSLKLPNAVNADSLVKMDIQCTNLSGTPRPTLALVTISRLTPPERLTHDRLWAAPDVFTLPEDTFHRLFPHDPYGQESDRGRWPVAETVQRYKFKTGKGPVTPLWKGSLPSGVYKVEVSATDPEGRTVTTGSFLEVYNPREARVPYPTYAWTMSGNLQGKDSVTYFAGTAGGPRFAIQQVSAGGHIHIKHIRLSPEVTTLSFPQGASSFGLAYVAGNRVYTTVVTLPARKKALSIHYDTFRDKLEPGSAEHLSLSVRGPEHEAVEAEVLASMYDASLDQFAPNTWSLPVLAETGRGPVWRAYGFETGYGVRSQNRFGYQPPVLPVYDDFPGPRLLRNDKLLQWNLMKEKFAPLPENYHFSLREDRVTIGYGTSGQPPAPLVPLRKDFNETAFFYPDLHTDSAGRLSFTFTLPDALTRWALQTLAHTRDLVFGLDQQTQVTQKTLMVQPNIPRFLREGDDAWLSTKVVNTGDRPLDGRASLVVLDALDMQPVQGLGGDQPFSLQAGSDTALRFHLAIPVRFTHPLVYRLTAAAGDYSDGEQGPIPVLNRRILLTETYPLTPVIQVTPLLQNISPYRLTLEYTANPVWYVLRALPYLEGTENACPQTVAERLYTNTLGEGLLQRLPDIQKSLPAMAADSSPLYKDTELKNALLEETPWVLDAGKETASIQRLSAFLDTGRLSHNQKDALHTLETQQFPSGAFPWFEGGAESRYATQYILTLFGKLSSMGLTVPGSAPLIRKALNYLDARLRADGKKTEEDLHYLYARGFFKDFPPDSATRAALDTCLQQAAAGWVHASLYDQALIALASDRWGDTATANNILVSLEQRSILSPDRGRYWKENDGGWSWTQAPVETQALLITAFSTAHKDPVFIDQLCAWLLAQKQTQAWPTGPATADACYALLINQSAEAAKSPVLTARLGDVRMDQKTGPGLFKQQWEGNALTPSMGNIQVHVKDAPHGWGAVYYQYFRDLDSVGNAQTTVSVQKQLFVLKGATMRALNDGDAIHLGDRVRIRLVLRSDRPLEFVHLKDLRPACLEPVDTRSGYRFGNGLSYYLSPRDLSTSFFFDWLPKGTSVLEYDQFVNMEGTFSGGMATLESFYAPQCSARSAGVSLRAIP</sequence>
<dbReference type="SUPFAM" id="SSF49464">
    <property type="entry name" value="Carboxypeptidase regulatory domain-like"/>
    <property type="match status" value="1"/>
</dbReference>
<dbReference type="OrthoDB" id="9767116at2"/>
<accession>A0A4V3GLD7</accession>
<feature type="chain" id="PRO_5020640331" evidence="2">
    <location>
        <begin position="23"/>
        <end position="1887"/>
    </location>
</feature>
<evidence type="ECO:0000259" key="3">
    <source>
        <dbReference type="SMART" id="SM01360"/>
    </source>
</evidence>
<proteinExistence type="inferred from homology"/>
<dbReference type="SUPFAM" id="SSF48239">
    <property type="entry name" value="Terpenoid cyclases/Protein prenyltransferases"/>
    <property type="match status" value="1"/>
</dbReference>
<name>A0A4V3GLD7_9BACT</name>
<evidence type="ECO:0000256" key="2">
    <source>
        <dbReference type="SAM" id="SignalP"/>
    </source>
</evidence>
<dbReference type="GO" id="GO:0004866">
    <property type="term" value="F:endopeptidase inhibitor activity"/>
    <property type="evidence" value="ECO:0007669"/>
    <property type="project" value="InterPro"/>
</dbReference>
<dbReference type="Pfam" id="PF17973">
    <property type="entry name" value="bMG10"/>
    <property type="match status" value="1"/>
</dbReference>
<dbReference type="SMART" id="SM01360">
    <property type="entry name" value="A2M"/>
    <property type="match status" value="1"/>
</dbReference>
<dbReference type="Proteomes" id="UP000294498">
    <property type="component" value="Unassembled WGS sequence"/>
</dbReference>
<dbReference type="InterPro" id="IPR008930">
    <property type="entry name" value="Terpenoid_cyclase/PrenylTrfase"/>
</dbReference>
<feature type="signal peptide" evidence="2">
    <location>
        <begin position="1"/>
        <end position="22"/>
    </location>
</feature>
<comment type="similarity">
    <text evidence="1">Belongs to the protease inhibitor I39 (alpha-2-macroglobulin) family. Bacterial alpha-2-macroglobulin subfamily.</text>
</comment>
<evidence type="ECO:0000256" key="1">
    <source>
        <dbReference type="ARBA" id="ARBA00010556"/>
    </source>
</evidence>
<organism evidence="4 5">
    <name type="scientific">Dinghuibacter silviterrae</name>
    <dbReference type="NCBI Taxonomy" id="1539049"/>
    <lineage>
        <taxon>Bacteria</taxon>
        <taxon>Pseudomonadati</taxon>
        <taxon>Bacteroidota</taxon>
        <taxon>Chitinophagia</taxon>
        <taxon>Chitinophagales</taxon>
        <taxon>Chitinophagaceae</taxon>
        <taxon>Dinghuibacter</taxon>
    </lineage>
</organism>